<protein>
    <submittedName>
        <fullName evidence="2">Uncharacterized protein</fullName>
    </submittedName>
</protein>
<evidence type="ECO:0000256" key="1">
    <source>
        <dbReference type="SAM" id="MobiDB-lite"/>
    </source>
</evidence>
<dbReference type="EMBL" id="CAICTM010000400">
    <property type="protein sequence ID" value="CAB9509700.1"/>
    <property type="molecule type" value="Genomic_DNA"/>
</dbReference>
<accession>A0A9N8DWP7</accession>
<reference evidence="2" key="1">
    <citation type="submission" date="2020-06" db="EMBL/GenBank/DDBJ databases">
        <authorList>
            <consortium name="Plant Systems Biology data submission"/>
        </authorList>
    </citation>
    <scope>NUCLEOTIDE SEQUENCE</scope>
    <source>
        <strain evidence="2">D6</strain>
    </source>
</reference>
<dbReference type="AlphaFoldDB" id="A0A9N8DWP7"/>
<sequence>MIAHVMGYAKTVADLALSHEQQGALYCKCLTDTALTAYDKAVTKYRASIAAVPAQGAEPARMAIDFNIEQCLKAFIGSRTTEVARYNQVEGLKVQRKPRKVECHEWEDNYLVAVEAANWLRGTHPIPDGAPLLRHYLDSYPVAWVTEYEKICGKTLDDKEIGNITAFMHDHAVEADSAARRNQHKQKSTVTKGKSTSRTAKHYKGSNSSRNSSSGTKGNFNRISDDTPCPVHPESTHTWGECRTNVYGNYTQQQQQQPVVLRVPDECLPGRFQNSNNGGGSEVRFDPTFSCIEDDNIAIAWKALYEDKPEYARVAFATRKRF</sequence>
<comment type="caution">
    <text evidence="2">The sequence shown here is derived from an EMBL/GenBank/DDBJ whole genome shotgun (WGS) entry which is preliminary data.</text>
</comment>
<name>A0A9N8DWP7_9STRA</name>
<evidence type="ECO:0000313" key="2">
    <source>
        <dbReference type="EMBL" id="CAB9509700.1"/>
    </source>
</evidence>
<dbReference type="Proteomes" id="UP001153069">
    <property type="component" value="Unassembled WGS sequence"/>
</dbReference>
<feature type="region of interest" description="Disordered" evidence="1">
    <location>
        <begin position="176"/>
        <end position="232"/>
    </location>
</feature>
<proteinExistence type="predicted"/>
<organism evidence="2 3">
    <name type="scientific">Seminavis robusta</name>
    <dbReference type="NCBI Taxonomy" id="568900"/>
    <lineage>
        <taxon>Eukaryota</taxon>
        <taxon>Sar</taxon>
        <taxon>Stramenopiles</taxon>
        <taxon>Ochrophyta</taxon>
        <taxon>Bacillariophyta</taxon>
        <taxon>Bacillariophyceae</taxon>
        <taxon>Bacillariophycidae</taxon>
        <taxon>Naviculales</taxon>
        <taxon>Naviculaceae</taxon>
        <taxon>Seminavis</taxon>
    </lineage>
</organism>
<feature type="compositionally biased region" description="Polar residues" evidence="1">
    <location>
        <begin position="188"/>
        <end position="198"/>
    </location>
</feature>
<dbReference type="OrthoDB" id="10664654at2759"/>
<evidence type="ECO:0000313" key="3">
    <source>
        <dbReference type="Proteomes" id="UP001153069"/>
    </source>
</evidence>
<gene>
    <name evidence="2" type="ORF">SEMRO_401_G135290.1</name>
</gene>
<keyword evidence="3" id="KW-1185">Reference proteome</keyword>